<evidence type="ECO:0000313" key="4">
    <source>
        <dbReference type="Proteomes" id="UP000009168"/>
    </source>
</evidence>
<dbReference type="Proteomes" id="UP000009168">
    <property type="component" value="Unassembled WGS sequence"/>
</dbReference>
<dbReference type="GeneID" id="7840249"/>
<dbReference type="HOGENOM" id="CLU_488786_0_0_1"/>
<dbReference type="RefSeq" id="XP_001030206.2">
    <property type="nucleotide sequence ID" value="XM_001030206.2"/>
</dbReference>
<sequence length="587" mass="69087">MNNSNQNQISLFERIENTRIDSSKMQDKIRQLDKVLDNISRMKHLKLEDGSIKLEEKIFKTFSLNIKLISNQIGKIFQEYEVIFDELNNKAEEIQIKMDTIQQSHNISINQLKLEQQKQIEGIQKEIQLKDEDHQLNLKQLKEFYDKAKRGWTNSVDQFENRAQTQKQNLVKTTKNYEGFQKELKKNFLSTFEDMDSFIRQAKQKTNVRSIQQQKLLNKEPSLCQKCLNKQNCENKENICPQCLPRGNKKLHNRNLELNNQSSINMSMTMPPNNLFGKLSPIHANNNPFYSSNILKERDLNIPQNRDQNIFNRFPFQKSQKEAEGIDDSQNNQNSYNSSVSFDNQIFNEIAGGGQYKSQLSSSKNEDKYESQLEDDEEKATRELQNFLKKAILFISKNINILQDIVQPQSEERVGYIEILIEQIYQKVKDEINKEKELENQRIQNISKEFILDAQTKEKTIARILQFRRRDEQDIDMSFASKRLSSRSDQSEVEPQFEHHVQQDEVFAVRTIEEQLDEIFPSSLNNDNNFVYNNNMQQSIRDLIQRNNELLLATNQLHQENLQNLQQPSDEKERIINAALQNKIPIN</sequence>
<evidence type="ECO:0000313" key="3">
    <source>
        <dbReference type="EMBL" id="EAR82543.2"/>
    </source>
</evidence>
<accession>Q22B58</accession>
<proteinExistence type="predicted"/>
<feature type="coiled-coil region" evidence="1">
    <location>
        <begin position="421"/>
        <end position="449"/>
    </location>
</feature>
<dbReference type="EMBL" id="GG662565">
    <property type="protein sequence ID" value="EAR82543.2"/>
    <property type="molecule type" value="Genomic_DNA"/>
</dbReference>
<evidence type="ECO:0000256" key="2">
    <source>
        <dbReference type="SAM" id="MobiDB-lite"/>
    </source>
</evidence>
<gene>
    <name evidence="3" type="ORF">TTHERM_01109970</name>
</gene>
<dbReference type="AlphaFoldDB" id="Q22B58"/>
<name>Q22B58_TETTS</name>
<evidence type="ECO:0000256" key="1">
    <source>
        <dbReference type="SAM" id="Coils"/>
    </source>
</evidence>
<keyword evidence="4" id="KW-1185">Reference proteome</keyword>
<dbReference type="InParanoid" id="Q22B58"/>
<feature type="coiled-coil region" evidence="1">
    <location>
        <begin position="77"/>
        <end position="104"/>
    </location>
</feature>
<reference evidence="4" key="1">
    <citation type="journal article" date="2006" name="PLoS Biol.">
        <title>Macronuclear genome sequence of the ciliate Tetrahymena thermophila, a model eukaryote.</title>
        <authorList>
            <person name="Eisen J.A."/>
            <person name="Coyne R.S."/>
            <person name="Wu M."/>
            <person name="Wu D."/>
            <person name="Thiagarajan M."/>
            <person name="Wortman J.R."/>
            <person name="Badger J.H."/>
            <person name="Ren Q."/>
            <person name="Amedeo P."/>
            <person name="Jones K.M."/>
            <person name="Tallon L.J."/>
            <person name="Delcher A.L."/>
            <person name="Salzberg S.L."/>
            <person name="Silva J.C."/>
            <person name="Haas B.J."/>
            <person name="Majoros W.H."/>
            <person name="Farzad M."/>
            <person name="Carlton J.M."/>
            <person name="Smith R.K. Jr."/>
            <person name="Garg J."/>
            <person name="Pearlman R.E."/>
            <person name="Karrer K.M."/>
            <person name="Sun L."/>
            <person name="Manning G."/>
            <person name="Elde N.C."/>
            <person name="Turkewitz A.P."/>
            <person name="Asai D.J."/>
            <person name="Wilkes D.E."/>
            <person name="Wang Y."/>
            <person name="Cai H."/>
            <person name="Collins K."/>
            <person name="Stewart B.A."/>
            <person name="Lee S.R."/>
            <person name="Wilamowska K."/>
            <person name="Weinberg Z."/>
            <person name="Ruzzo W.L."/>
            <person name="Wloga D."/>
            <person name="Gaertig J."/>
            <person name="Frankel J."/>
            <person name="Tsao C.-C."/>
            <person name="Gorovsky M.A."/>
            <person name="Keeling P.J."/>
            <person name="Waller R.F."/>
            <person name="Patron N.J."/>
            <person name="Cherry J.M."/>
            <person name="Stover N.A."/>
            <person name="Krieger C.J."/>
            <person name="del Toro C."/>
            <person name="Ryder H.F."/>
            <person name="Williamson S.C."/>
            <person name="Barbeau R.A."/>
            <person name="Hamilton E.P."/>
            <person name="Orias E."/>
        </authorList>
    </citation>
    <scope>NUCLEOTIDE SEQUENCE [LARGE SCALE GENOMIC DNA]</scope>
    <source>
        <strain evidence="4">SB210</strain>
    </source>
</reference>
<feature type="region of interest" description="Disordered" evidence="2">
    <location>
        <begin position="356"/>
        <end position="376"/>
    </location>
</feature>
<keyword evidence="1" id="KW-0175">Coiled coil</keyword>
<dbReference type="KEGG" id="tet:TTHERM_01109970"/>
<protein>
    <submittedName>
        <fullName evidence="3">Uncharacterized protein</fullName>
    </submittedName>
</protein>
<organism evidence="3 4">
    <name type="scientific">Tetrahymena thermophila (strain SB210)</name>
    <dbReference type="NCBI Taxonomy" id="312017"/>
    <lineage>
        <taxon>Eukaryota</taxon>
        <taxon>Sar</taxon>
        <taxon>Alveolata</taxon>
        <taxon>Ciliophora</taxon>
        <taxon>Intramacronucleata</taxon>
        <taxon>Oligohymenophorea</taxon>
        <taxon>Hymenostomatida</taxon>
        <taxon>Tetrahymenina</taxon>
        <taxon>Tetrahymenidae</taxon>
        <taxon>Tetrahymena</taxon>
    </lineage>
</organism>